<name>A0A6G9YBQ3_9NOCA</name>
<feature type="region of interest" description="Disordered" evidence="1">
    <location>
        <begin position="291"/>
        <end position="317"/>
    </location>
</feature>
<proteinExistence type="predicted"/>
<evidence type="ECO:0000313" key="2">
    <source>
        <dbReference type="EMBL" id="QIS10584.1"/>
    </source>
</evidence>
<evidence type="ECO:0000313" key="3">
    <source>
        <dbReference type="Proteomes" id="UP000503540"/>
    </source>
</evidence>
<sequence length="317" mass="34182">MVIRVRRELRGKLHSDQTVLFVVRSPDAERLAAGMAAARAAVYEMDGPSYVSEPIPIPDGRLVMVDFGDVPPQLRLELPEVVSAALTSAGIEDASIEPAPRMGERFAALNRFMPVTRAWLRGLDPPGRPRVLARPPESLISAGRQWLRDEYQDGDELLTLAISAEIPLIWDQFTPIVGALLGSRAPLPHPTPVLTTDFRTRAASAEFGTLFGFGVLLTAGGANWSTADLAPRMLRQRDLIRANTEHLAWAAIGIDPLDRDLLIPQTQATEIADPATAAWYRLFSPEQLDALGGPPPGAVELPGGRVESTVGEPGASA</sequence>
<accession>A0A6G9YBQ3</accession>
<dbReference type="AlphaFoldDB" id="A0A6G9YBQ3"/>
<dbReference type="KEGG" id="nah:F5544_13475"/>
<dbReference type="RefSeq" id="WP_167473537.1">
    <property type="nucleotide sequence ID" value="NZ_CP046172.1"/>
</dbReference>
<evidence type="ECO:0000256" key="1">
    <source>
        <dbReference type="SAM" id="MobiDB-lite"/>
    </source>
</evidence>
<organism evidence="2 3">
    <name type="scientific">Nocardia arthritidis</name>
    <dbReference type="NCBI Taxonomy" id="228602"/>
    <lineage>
        <taxon>Bacteria</taxon>
        <taxon>Bacillati</taxon>
        <taxon>Actinomycetota</taxon>
        <taxon>Actinomycetes</taxon>
        <taxon>Mycobacteriales</taxon>
        <taxon>Nocardiaceae</taxon>
        <taxon>Nocardia</taxon>
    </lineage>
</organism>
<gene>
    <name evidence="2" type="ORF">F5544_13475</name>
</gene>
<protein>
    <submittedName>
        <fullName evidence="2">Uncharacterized protein</fullName>
    </submittedName>
</protein>
<dbReference type="EMBL" id="CP046172">
    <property type="protein sequence ID" value="QIS10584.1"/>
    <property type="molecule type" value="Genomic_DNA"/>
</dbReference>
<reference evidence="2 3" key="1">
    <citation type="journal article" date="2019" name="ACS Chem. Biol.">
        <title>Identification and Mobilization of a Cryptic Antibiotic Biosynthesis Gene Locus from a Human-Pathogenic Nocardia Isolate.</title>
        <authorList>
            <person name="Herisse M."/>
            <person name="Ishida K."/>
            <person name="Porter J.L."/>
            <person name="Howden B."/>
            <person name="Hertweck C."/>
            <person name="Stinear T.P."/>
            <person name="Pidot S.J."/>
        </authorList>
    </citation>
    <scope>NUCLEOTIDE SEQUENCE [LARGE SCALE GENOMIC DNA]</scope>
    <source>
        <strain evidence="2 3">AUSMDU00012717</strain>
    </source>
</reference>
<dbReference type="Proteomes" id="UP000503540">
    <property type="component" value="Chromosome"/>
</dbReference>
<keyword evidence="3" id="KW-1185">Reference proteome</keyword>